<accession>A0A0A9H9U8</accession>
<reference evidence="1" key="2">
    <citation type="journal article" date="2015" name="Data Brief">
        <title>Shoot transcriptome of the giant reed, Arundo donax.</title>
        <authorList>
            <person name="Barrero R.A."/>
            <person name="Guerrero F.D."/>
            <person name="Moolhuijzen P."/>
            <person name="Goolsby J.A."/>
            <person name="Tidwell J."/>
            <person name="Bellgard S.E."/>
            <person name="Bellgard M.I."/>
        </authorList>
    </citation>
    <scope>NUCLEOTIDE SEQUENCE</scope>
    <source>
        <tissue evidence="1">Shoot tissue taken approximately 20 cm above the soil surface</tissue>
    </source>
</reference>
<dbReference type="EMBL" id="GBRH01168233">
    <property type="protein sequence ID" value="JAE29663.1"/>
    <property type="molecule type" value="Transcribed_RNA"/>
</dbReference>
<reference evidence="1" key="1">
    <citation type="submission" date="2014-09" db="EMBL/GenBank/DDBJ databases">
        <authorList>
            <person name="Magalhaes I.L.F."/>
            <person name="Oliveira U."/>
            <person name="Santos F.R."/>
            <person name="Vidigal T.H.D.A."/>
            <person name="Brescovit A.D."/>
            <person name="Santos A.J."/>
        </authorList>
    </citation>
    <scope>NUCLEOTIDE SEQUENCE</scope>
    <source>
        <tissue evidence="1">Shoot tissue taken approximately 20 cm above the soil surface</tissue>
    </source>
</reference>
<name>A0A0A9H9U8_ARUDO</name>
<proteinExistence type="predicted"/>
<dbReference type="AlphaFoldDB" id="A0A0A9H9U8"/>
<sequence length="31" mass="3762">MLNSFLLPLGCIYKYRTLTCRCWNCGRREFC</sequence>
<organism evidence="1">
    <name type="scientific">Arundo donax</name>
    <name type="common">Giant reed</name>
    <name type="synonym">Donax arundinaceus</name>
    <dbReference type="NCBI Taxonomy" id="35708"/>
    <lineage>
        <taxon>Eukaryota</taxon>
        <taxon>Viridiplantae</taxon>
        <taxon>Streptophyta</taxon>
        <taxon>Embryophyta</taxon>
        <taxon>Tracheophyta</taxon>
        <taxon>Spermatophyta</taxon>
        <taxon>Magnoliopsida</taxon>
        <taxon>Liliopsida</taxon>
        <taxon>Poales</taxon>
        <taxon>Poaceae</taxon>
        <taxon>PACMAD clade</taxon>
        <taxon>Arundinoideae</taxon>
        <taxon>Arundineae</taxon>
        <taxon>Arundo</taxon>
    </lineage>
</organism>
<protein>
    <submittedName>
        <fullName evidence="1">Uncharacterized protein</fullName>
    </submittedName>
</protein>
<evidence type="ECO:0000313" key="1">
    <source>
        <dbReference type="EMBL" id="JAE29663.1"/>
    </source>
</evidence>